<dbReference type="eggNOG" id="COG2205">
    <property type="taxonomic scope" value="Bacteria"/>
</dbReference>
<dbReference type="Pfam" id="PF01590">
    <property type="entry name" value="GAF"/>
    <property type="match status" value="1"/>
</dbReference>
<dbReference type="SUPFAM" id="SSF47384">
    <property type="entry name" value="Homodimeric domain of signal transducing histidine kinase"/>
    <property type="match status" value="1"/>
</dbReference>
<dbReference type="STRING" id="583355.Caka_1135"/>
<feature type="transmembrane region" description="Helical" evidence="15">
    <location>
        <begin position="238"/>
        <end position="257"/>
    </location>
</feature>
<feature type="domain" description="Histidine kinase" evidence="16">
    <location>
        <begin position="630"/>
        <end position="853"/>
    </location>
</feature>
<evidence type="ECO:0000256" key="15">
    <source>
        <dbReference type="SAM" id="Phobius"/>
    </source>
</evidence>
<evidence type="ECO:0000256" key="13">
    <source>
        <dbReference type="ARBA" id="ARBA00023136"/>
    </source>
</evidence>
<dbReference type="HOGENOM" id="CLU_000445_114_15_0"/>
<dbReference type="PANTHER" id="PTHR45339">
    <property type="entry name" value="HYBRID SIGNAL TRANSDUCTION HISTIDINE KINASE J"/>
    <property type="match status" value="1"/>
</dbReference>
<dbReference type="InterPro" id="IPR036890">
    <property type="entry name" value="HATPase_C_sf"/>
</dbReference>
<evidence type="ECO:0000259" key="16">
    <source>
        <dbReference type="PROSITE" id="PS50109"/>
    </source>
</evidence>
<feature type="transmembrane region" description="Helical" evidence="15">
    <location>
        <begin position="80"/>
        <end position="102"/>
    </location>
</feature>
<keyword evidence="11 15" id="KW-1133">Transmembrane helix</keyword>
<dbReference type="FunFam" id="1.10.287.130:FF:000004">
    <property type="entry name" value="Ethylene receptor 1"/>
    <property type="match status" value="1"/>
</dbReference>
<comment type="catalytic activity">
    <reaction evidence="1">
        <text>ATP + protein L-histidine = ADP + protein N-phospho-L-histidine.</text>
        <dbReference type="EC" id="2.7.13.3"/>
    </reaction>
</comment>
<dbReference type="InterPro" id="IPR003661">
    <property type="entry name" value="HisK_dim/P_dom"/>
</dbReference>
<evidence type="ECO:0000256" key="1">
    <source>
        <dbReference type="ARBA" id="ARBA00000085"/>
    </source>
</evidence>
<protein>
    <recommendedName>
        <fullName evidence="3">histidine kinase</fullName>
        <ecNumber evidence="3">2.7.13.3</ecNumber>
    </recommendedName>
</protein>
<evidence type="ECO:0000256" key="5">
    <source>
        <dbReference type="ARBA" id="ARBA00022553"/>
    </source>
</evidence>
<dbReference type="eggNOG" id="COG3447">
    <property type="taxonomic scope" value="Bacteria"/>
</dbReference>
<dbReference type="PROSITE" id="PS50109">
    <property type="entry name" value="HIS_KIN"/>
    <property type="match status" value="1"/>
</dbReference>
<dbReference type="Proteomes" id="UP000000925">
    <property type="component" value="Chromosome"/>
</dbReference>
<dbReference type="SUPFAM" id="SSF52172">
    <property type="entry name" value="CheY-like"/>
    <property type="match status" value="1"/>
</dbReference>
<evidence type="ECO:0000256" key="6">
    <source>
        <dbReference type="ARBA" id="ARBA00022679"/>
    </source>
</evidence>
<keyword evidence="10" id="KW-0067">ATP-binding</keyword>
<evidence type="ECO:0000256" key="7">
    <source>
        <dbReference type="ARBA" id="ARBA00022692"/>
    </source>
</evidence>
<keyword evidence="7 15" id="KW-0812">Transmembrane</keyword>
<sequence>MKFVRFNYALYSLLVTIIVAFSAQIAVSLADPEYQEVVNQLAPVFGVALGILLVGGYRYIPWIFLGALLPSLPYADNWMVALSVPIAVVVSASLGKVLVNVCRVPSDLATIRSSLILLLIGGLLTPLVGALMQTLLLFLGEFELVWGRFQNLLLSNWLAGGVGAMMCFPFILAWSNRETMTLGLRQMLEVLLWLTVLIVFGWITFENWAPTDVLLYPMELAIFPIMAWGGIRLGLRGATAGVLVLALVAAWELVPVLGADARYISQSPANVWIFVAIVSITSLCLASVMTELRAREAEIADNEGRLSAFTNALPDIAFVLSDRGRIEDAFASSPEIEANHRIVNADTVRGKRLDEVFDDVTARRFESVVRDVLNSRTLQTCEYSLESVDVGEHWFEARVSPMLSGSGVSNQVVWVAYNITRRKYYEQAIQQRDGILQATALANNALLTNRDFQGAVESAIREIGVALKAERINLFEVFDPSQDGSHQYRCRVEWRDDAGTPALIHEGEESVTGSMEGFLPGWYQLLVDQDVIKLDSDANLEPSDCQILEALESRSLLSIPLRVEARLHGFLLLSACTHERVWGEAEVNALRVLASSLAGLILIQENQEALQIARDRADAASVAKGEFLAMMSHEIRTPMNAIIGYTDLLRQTNLDELQAEQASIIKRSGKALLELINNILDYSKIESRTLELETSNVDVEQVVCEALEYILPQSKEKALKIDFEISETVNAAYWGDPHRLRQILMNFANNAVKFTDTGSIRIDVDLKHSESSPDTHALYFRVTDTGCGIPEDKFDRLFKPFSQVDSSTTRQFGGTGLGLVISKRLIERMDGRVWVSSQVGEGTTFHFVVNLSLHGPVRGSRPPFKEHAVTEEPIDAAFAEEYPLDILLCEDDEDNRWVIAELLQSLGYVIDVVVDAEEAMSRFGRVQYDVILLDVQLPEVSGIELTQLIRSGELGVELRSQYIVAVTAFAMREDQEECLAAGMNDYLRKPLEIARLKDALISAYKRLKS</sequence>
<dbReference type="Pfam" id="PF05231">
    <property type="entry name" value="MASE1"/>
    <property type="match status" value="1"/>
</dbReference>
<dbReference type="CDD" id="cd17546">
    <property type="entry name" value="REC_hyHK_CKI1_RcsC-like"/>
    <property type="match status" value="1"/>
</dbReference>
<feature type="transmembrane region" description="Helical" evidence="15">
    <location>
        <begin position="269"/>
        <end position="289"/>
    </location>
</feature>
<evidence type="ECO:0000256" key="8">
    <source>
        <dbReference type="ARBA" id="ARBA00022741"/>
    </source>
</evidence>
<organism evidence="19 20">
    <name type="scientific">Coraliomargarita akajimensis (strain DSM 45221 / IAM 15411 / JCM 23193 / KCTC 12865 / 04OKA010-24)</name>
    <dbReference type="NCBI Taxonomy" id="583355"/>
    <lineage>
        <taxon>Bacteria</taxon>
        <taxon>Pseudomonadati</taxon>
        <taxon>Verrucomicrobiota</taxon>
        <taxon>Opitutia</taxon>
        <taxon>Puniceicoccales</taxon>
        <taxon>Coraliomargaritaceae</taxon>
        <taxon>Coraliomargarita</taxon>
    </lineage>
</organism>
<evidence type="ECO:0000313" key="19">
    <source>
        <dbReference type="EMBL" id="ADE54156.1"/>
    </source>
</evidence>
<dbReference type="Gene3D" id="3.30.450.40">
    <property type="match status" value="1"/>
</dbReference>
<feature type="transmembrane region" description="Helical" evidence="15">
    <location>
        <begin position="41"/>
        <end position="60"/>
    </location>
</feature>
<dbReference type="InterPro" id="IPR029016">
    <property type="entry name" value="GAF-like_dom_sf"/>
</dbReference>
<dbReference type="EC" id="2.7.13.3" evidence="3"/>
<keyword evidence="20" id="KW-1185">Reference proteome</keyword>
<dbReference type="InterPro" id="IPR003594">
    <property type="entry name" value="HATPase_dom"/>
</dbReference>
<feature type="transmembrane region" description="Helical" evidence="15">
    <location>
        <begin position="6"/>
        <end position="29"/>
    </location>
</feature>
<dbReference type="GO" id="GO:0000155">
    <property type="term" value="F:phosphorelay sensor kinase activity"/>
    <property type="evidence" value="ECO:0007669"/>
    <property type="project" value="InterPro"/>
</dbReference>
<dbReference type="InterPro" id="IPR007895">
    <property type="entry name" value="MASE1"/>
</dbReference>
<evidence type="ECO:0000313" key="20">
    <source>
        <dbReference type="Proteomes" id="UP000000925"/>
    </source>
</evidence>
<feature type="transmembrane region" description="Helical" evidence="15">
    <location>
        <begin position="157"/>
        <end position="175"/>
    </location>
</feature>
<feature type="transmembrane region" description="Helical" evidence="15">
    <location>
        <begin position="114"/>
        <end position="137"/>
    </location>
</feature>
<dbReference type="SMART" id="SM00448">
    <property type="entry name" value="REC"/>
    <property type="match status" value="1"/>
</dbReference>
<dbReference type="InterPro" id="IPR001789">
    <property type="entry name" value="Sig_transdc_resp-reg_receiver"/>
</dbReference>
<dbReference type="Pfam" id="PF08448">
    <property type="entry name" value="PAS_4"/>
    <property type="match status" value="1"/>
</dbReference>
<dbReference type="InterPro" id="IPR035965">
    <property type="entry name" value="PAS-like_dom_sf"/>
</dbReference>
<dbReference type="InterPro" id="IPR004358">
    <property type="entry name" value="Sig_transdc_His_kin-like_C"/>
</dbReference>
<dbReference type="Gene3D" id="1.10.287.130">
    <property type="match status" value="1"/>
</dbReference>
<reference evidence="19 20" key="1">
    <citation type="journal article" date="2010" name="Stand. Genomic Sci.">
        <title>Complete genome sequence of Coraliomargarita akajimensis type strain (04OKA010-24).</title>
        <authorList>
            <person name="Mavromatis K."/>
            <person name="Abt B."/>
            <person name="Brambilla E."/>
            <person name="Lapidus A."/>
            <person name="Copeland A."/>
            <person name="Deshpande S."/>
            <person name="Nolan M."/>
            <person name="Lucas S."/>
            <person name="Tice H."/>
            <person name="Cheng J.F."/>
            <person name="Han C."/>
            <person name="Detter J.C."/>
            <person name="Woyke T."/>
            <person name="Goodwin L."/>
            <person name="Pitluck S."/>
            <person name="Held B."/>
            <person name="Brettin T."/>
            <person name="Tapia R."/>
            <person name="Ivanova N."/>
            <person name="Mikhailova N."/>
            <person name="Pati A."/>
            <person name="Liolios K."/>
            <person name="Chen A."/>
            <person name="Palaniappan K."/>
            <person name="Land M."/>
            <person name="Hauser L."/>
            <person name="Chang Y.J."/>
            <person name="Jeffries C.D."/>
            <person name="Rohde M."/>
            <person name="Goker M."/>
            <person name="Bristow J."/>
            <person name="Eisen J.A."/>
            <person name="Markowitz V."/>
            <person name="Hugenholtz P."/>
            <person name="Klenk H.P."/>
            <person name="Kyrpides N.C."/>
        </authorList>
    </citation>
    <scope>NUCLEOTIDE SEQUENCE [LARGE SCALE GENOMIC DNA]</scope>
    <source>
        <strain evidence="20">DSM 45221 / IAM 15411 / JCM 23193 / KCTC 12865</strain>
    </source>
</reference>
<dbReference type="AlphaFoldDB" id="D5EHW5"/>
<keyword evidence="12" id="KW-0902">Two-component regulatory system</keyword>
<dbReference type="RefSeq" id="WP_013042878.1">
    <property type="nucleotide sequence ID" value="NC_014008.1"/>
</dbReference>
<dbReference type="CDD" id="cd00130">
    <property type="entry name" value="PAS"/>
    <property type="match status" value="1"/>
</dbReference>
<dbReference type="FunFam" id="3.30.565.10:FF:000010">
    <property type="entry name" value="Sensor histidine kinase RcsC"/>
    <property type="match status" value="1"/>
</dbReference>
<dbReference type="SUPFAM" id="SSF55785">
    <property type="entry name" value="PYP-like sensor domain (PAS domain)"/>
    <property type="match status" value="1"/>
</dbReference>
<dbReference type="SMART" id="SM00387">
    <property type="entry name" value="HATPase_c"/>
    <property type="match status" value="1"/>
</dbReference>
<evidence type="ECO:0000256" key="14">
    <source>
        <dbReference type="PROSITE-ProRule" id="PRU00169"/>
    </source>
</evidence>
<feature type="domain" description="PAC" evidence="18">
    <location>
        <begin position="379"/>
        <end position="431"/>
    </location>
</feature>
<gene>
    <name evidence="19" type="ordered locus">Caka_1135</name>
</gene>
<dbReference type="OrthoDB" id="9790669at2"/>
<dbReference type="EMBL" id="CP001998">
    <property type="protein sequence ID" value="ADE54156.1"/>
    <property type="molecule type" value="Genomic_DNA"/>
</dbReference>
<dbReference type="InterPro" id="IPR005467">
    <property type="entry name" value="His_kinase_dom"/>
</dbReference>
<dbReference type="InterPro" id="IPR036097">
    <property type="entry name" value="HisK_dim/P_sf"/>
</dbReference>
<proteinExistence type="predicted"/>
<dbReference type="PANTHER" id="PTHR45339:SF1">
    <property type="entry name" value="HYBRID SIGNAL TRANSDUCTION HISTIDINE KINASE J"/>
    <property type="match status" value="1"/>
</dbReference>
<dbReference type="InterPro" id="IPR003018">
    <property type="entry name" value="GAF"/>
</dbReference>
<keyword evidence="13 15" id="KW-0472">Membrane</keyword>
<evidence type="ECO:0000256" key="3">
    <source>
        <dbReference type="ARBA" id="ARBA00012438"/>
    </source>
</evidence>
<dbReference type="InterPro" id="IPR000014">
    <property type="entry name" value="PAS"/>
</dbReference>
<keyword evidence="8" id="KW-0547">Nucleotide-binding</keyword>
<evidence type="ECO:0000259" key="18">
    <source>
        <dbReference type="PROSITE" id="PS50113"/>
    </source>
</evidence>
<dbReference type="PROSITE" id="PS50113">
    <property type="entry name" value="PAC"/>
    <property type="match status" value="1"/>
</dbReference>
<evidence type="ECO:0000256" key="10">
    <source>
        <dbReference type="ARBA" id="ARBA00022840"/>
    </source>
</evidence>
<keyword evidence="4" id="KW-1003">Cell membrane</keyword>
<name>D5EHW5_CORAD</name>
<evidence type="ECO:0000256" key="12">
    <source>
        <dbReference type="ARBA" id="ARBA00023012"/>
    </source>
</evidence>
<accession>D5EHW5</accession>
<feature type="transmembrane region" description="Helical" evidence="15">
    <location>
        <begin position="187"/>
        <end position="208"/>
    </location>
</feature>
<dbReference type="Pfam" id="PF02518">
    <property type="entry name" value="HATPase_c"/>
    <property type="match status" value="1"/>
</dbReference>
<dbReference type="Pfam" id="PF00512">
    <property type="entry name" value="HisKA"/>
    <property type="match status" value="1"/>
</dbReference>
<dbReference type="GO" id="GO:0005886">
    <property type="term" value="C:plasma membrane"/>
    <property type="evidence" value="ECO:0007669"/>
    <property type="project" value="UniProtKB-SubCell"/>
</dbReference>
<evidence type="ECO:0000256" key="2">
    <source>
        <dbReference type="ARBA" id="ARBA00004651"/>
    </source>
</evidence>
<dbReference type="Pfam" id="PF00072">
    <property type="entry name" value="Response_reg"/>
    <property type="match status" value="1"/>
</dbReference>
<dbReference type="SMART" id="SM00388">
    <property type="entry name" value="HisKA"/>
    <property type="match status" value="1"/>
</dbReference>
<evidence type="ECO:0000259" key="17">
    <source>
        <dbReference type="PROSITE" id="PS50110"/>
    </source>
</evidence>
<dbReference type="SUPFAM" id="SSF55781">
    <property type="entry name" value="GAF domain-like"/>
    <property type="match status" value="1"/>
</dbReference>
<keyword evidence="9 19" id="KW-0418">Kinase</keyword>
<feature type="modified residue" description="4-aspartylphosphate" evidence="14">
    <location>
        <position position="934"/>
    </location>
</feature>
<dbReference type="GO" id="GO:0005524">
    <property type="term" value="F:ATP binding"/>
    <property type="evidence" value="ECO:0007669"/>
    <property type="project" value="UniProtKB-KW"/>
</dbReference>
<dbReference type="CDD" id="cd00082">
    <property type="entry name" value="HisKA"/>
    <property type="match status" value="1"/>
</dbReference>
<dbReference type="PRINTS" id="PR00344">
    <property type="entry name" value="BCTRLSENSOR"/>
</dbReference>
<dbReference type="CDD" id="cd16922">
    <property type="entry name" value="HATPase_EvgS-ArcB-TorS-like"/>
    <property type="match status" value="1"/>
</dbReference>
<keyword evidence="6" id="KW-0808">Transferase</keyword>
<evidence type="ECO:0000256" key="11">
    <source>
        <dbReference type="ARBA" id="ARBA00022989"/>
    </source>
</evidence>
<dbReference type="InterPro" id="IPR000700">
    <property type="entry name" value="PAS-assoc_C"/>
</dbReference>
<dbReference type="Gene3D" id="3.30.450.20">
    <property type="entry name" value="PAS domain"/>
    <property type="match status" value="1"/>
</dbReference>
<evidence type="ECO:0000256" key="9">
    <source>
        <dbReference type="ARBA" id="ARBA00022777"/>
    </source>
</evidence>
<comment type="subcellular location">
    <subcellularLocation>
        <location evidence="2">Cell membrane</location>
        <topology evidence="2">Multi-pass membrane protein</topology>
    </subcellularLocation>
</comment>
<dbReference type="Gene3D" id="3.40.50.2300">
    <property type="match status" value="1"/>
</dbReference>
<dbReference type="eggNOG" id="COG0745">
    <property type="taxonomic scope" value="Bacteria"/>
</dbReference>
<dbReference type="InterPro" id="IPR011006">
    <property type="entry name" value="CheY-like_superfamily"/>
</dbReference>
<dbReference type="PROSITE" id="PS50110">
    <property type="entry name" value="RESPONSE_REGULATORY"/>
    <property type="match status" value="1"/>
</dbReference>
<dbReference type="SMART" id="SM00065">
    <property type="entry name" value="GAF"/>
    <property type="match status" value="1"/>
</dbReference>
<dbReference type="InterPro" id="IPR013656">
    <property type="entry name" value="PAS_4"/>
</dbReference>
<dbReference type="SUPFAM" id="SSF55874">
    <property type="entry name" value="ATPase domain of HSP90 chaperone/DNA topoisomerase II/histidine kinase"/>
    <property type="match status" value="1"/>
</dbReference>
<keyword evidence="5 14" id="KW-0597">Phosphoprotein</keyword>
<dbReference type="Gene3D" id="3.30.565.10">
    <property type="entry name" value="Histidine kinase-like ATPase, C-terminal domain"/>
    <property type="match status" value="1"/>
</dbReference>
<evidence type="ECO:0000256" key="4">
    <source>
        <dbReference type="ARBA" id="ARBA00022475"/>
    </source>
</evidence>
<feature type="domain" description="Response regulatory" evidence="17">
    <location>
        <begin position="885"/>
        <end position="1004"/>
    </location>
</feature>
<dbReference type="KEGG" id="caa:Caka_1135"/>